<comment type="caution">
    <text evidence="1">The sequence shown here is derived from an EMBL/GenBank/DDBJ whole genome shotgun (WGS) entry which is preliminary data.</text>
</comment>
<dbReference type="AlphaFoldDB" id="A0A811SJ74"/>
<sequence>MDEFQHVYQTKRITFTLKNDLQVLIPHEDLVWNRQDEETMRTTSQDSDGINRSATLASTSCHPTLLTSSALDEFRMLATLRRLSRNRIGDDVPLRWQHSQAHDLLDKVAVLSDLLHVPIPG</sequence>
<name>A0A811SJ74_9POAL</name>
<proteinExistence type="predicted"/>
<organism evidence="1 2">
    <name type="scientific">Miscanthus lutarioriparius</name>
    <dbReference type="NCBI Taxonomy" id="422564"/>
    <lineage>
        <taxon>Eukaryota</taxon>
        <taxon>Viridiplantae</taxon>
        <taxon>Streptophyta</taxon>
        <taxon>Embryophyta</taxon>
        <taxon>Tracheophyta</taxon>
        <taxon>Spermatophyta</taxon>
        <taxon>Magnoliopsida</taxon>
        <taxon>Liliopsida</taxon>
        <taxon>Poales</taxon>
        <taxon>Poaceae</taxon>
        <taxon>PACMAD clade</taxon>
        <taxon>Panicoideae</taxon>
        <taxon>Andropogonodae</taxon>
        <taxon>Andropogoneae</taxon>
        <taxon>Saccharinae</taxon>
        <taxon>Miscanthus</taxon>
    </lineage>
</organism>
<protein>
    <submittedName>
        <fullName evidence="1">Uncharacterized protein</fullName>
    </submittedName>
</protein>
<dbReference type="Proteomes" id="UP000604825">
    <property type="component" value="Unassembled WGS sequence"/>
</dbReference>
<gene>
    <name evidence="1" type="ORF">NCGR_LOCUS64697</name>
</gene>
<evidence type="ECO:0000313" key="1">
    <source>
        <dbReference type="EMBL" id="CAD6340599.1"/>
    </source>
</evidence>
<evidence type="ECO:0000313" key="2">
    <source>
        <dbReference type="Proteomes" id="UP000604825"/>
    </source>
</evidence>
<keyword evidence="2" id="KW-1185">Reference proteome</keyword>
<dbReference type="EMBL" id="CAJGYO010000019">
    <property type="protein sequence ID" value="CAD6340599.1"/>
    <property type="molecule type" value="Genomic_DNA"/>
</dbReference>
<accession>A0A811SJ74</accession>
<reference evidence="1" key="1">
    <citation type="submission" date="2020-10" db="EMBL/GenBank/DDBJ databases">
        <authorList>
            <person name="Han B."/>
            <person name="Lu T."/>
            <person name="Zhao Q."/>
            <person name="Huang X."/>
            <person name="Zhao Y."/>
        </authorList>
    </citation>
    <scope>NUCLEOTIDE SEQUENCE</scope>
</reference>